<proteinExistence type="predicted"/>
<evidence type="ECO:0000313" key="2">
    <source>
        <dbReference type="EMBL" id="CAB4882193.1"/>
    </source>
</evidence>
<protein>
    <submittedName>
        <fullName evidence="2">Unannotated protein</fullName>
    </submittedName>
</protein>
<feature type="compositionally biased region" description="Basic residues" evidence="1">
    <location>
        <begin position="1"/>
        <end position="12"/>
    </location>
</feature>
<feature type="region of interest" description="Disordered" evidence="1">
    <location>
        <begin position="1"/>
        <end position="44"/>
    </location>
</feature>
<gene>
    <name evidence="2" type="ORF">UFOPK3423_01457</name>
</gene>
<feature type="compositionally biased region" description="Basic and acidic residues" evidence="1">
    <location>
        <begin position="13"/>
        <end position="30"/>
    </location>
</feature>
<organism evidence="2">
    <name type="scientific">freshwater metagenome</name>
    <dbReference type="NCBI Taxonomy" id="449393"/>
    <lineage>
        <taxon>unclassified sequences</taxon>
        <taxon>metagenomes</taxon>
        <taxon>ecological metagenomes</taxon>
    </lineage>
</organism>
<dbReference type="EMBL" id="CAFBLQ010000200">
    <property type="protein sequence ID" value="CAB4882193.1"/>
    <property type="molecule type" value="Genomic_DNA"/>
</dbReference>
<dbReference type="AlphaFoldDB" id="A0A6J7ERV3"/>
<name>A0A6J7ERV3_9ZZZZ</name>
<feature type="region of interest" description="Disordered" evidence="1">
    <location>
        <begin position="264"/>
        <end position="328"/>
    </location>
</feature>
<feature type="compositionally biased region" description="Basic and acidic residues" evidence="1">
    <location>
        <begin position="264"/>
        <end position="273"/>
    </location>
</feature>
<feature type="region of interest" description="Disordered" evidence="1">
    <location>
        <begin position="96"/>
        <end position="116"/>
    </location>
</feature>
<reference evidence="2" key="1">
    <citation type="submission" date="2020-05" db="EMBL/GenBank/DDBJ databases">
        <authorList>
            <person name="Chiriac C."/>
            <person name="Salcher M."/>
            <person name="Ghai R."/>
            <person name="Kavagutti S V."/>
        </authorList>
    </citation>
    <scope>NUCLEOTIDE SEQUENCE</scope>
</reference>
<evidence type="ECO:0000256" key="1">
    <source>
        <dbReference type="SAM" id="MobiDB-lite"/>
    </source>
</evidence>
<accession>A0A6J7ERV3</accession>
<feature type="compositionally biased region" description="Low complexity" evidence="1">
    <location>
        <begin position="307"/>
        <end position="328"/>
    </location>
</feature>
<sequence length="328" mass="34956">MAQLLRSRHDRRGRALRDAGDDGERQRGDHAGGGVEGAARDDAGDMAVLDDELLDLGTGADRAAELLDALRHALPHLAGPQARIVEAADQRRGLRLGRRPQGGAHRRREGELADPLGGPVGAQLAARHTPDLLGVGAEEDLVETTAEAAGDPLLEGVLRTSRTQPRRGVAEPTARELRGTELAHELRRRERVVDEAAAVEDPREARTLEQLVAEDLVPELLDLGGFRVEAVAAEIEPPAVADLGAREAADDVVALKNGDVPAVAREHVRRGEPGRAGAEDDDRAQRSRPSMAKPTTDAICESVTSARMTTRGTLPRRGPRSGSRTKAA</sequence>